<proteinExistence type="inferred from homology"/>
<gene>
    <name evidence="6" type="ORF">FCI23_09745</name>
</gene>
<keyword evidence="3" id="KW-0328">Glycosyltransferase</keyword>
<dbReference type="InterPro" id="IPR001173">
    <property type="entry name" value="Glyco_trans_2-like"/>
</dbReference>
<evidence type="ECO:0000313" key="7">
    <source>
        <dbReference type="Proteomes" id="UP000305778"/>
    </source>
</evidence>
<evidence type="ECO:0000259" key="5">
    <source>
        <dbReference type="Pfam" id="PF00535"/>
    </source>
</evidence>
<dbReference type="AlphaFoldDB" id="A0A4U0SQY2"/>
<keyword evidence="4 6" id="KW-0808">Transferase</keyword>
<dbReference type="OrthoDB" id="9806824at2"/>
<dbReference type="Pfam" id="PF00535">
    <property type="entry name" value="Glycos_transf_2"/>
    <property type="match status" value="1"/>
</dbReference>
<feature type="domain" description="Glycosyltransferase 2-like" evidence="5">
    <location>
        <begin position="1"/>
        <end position="104"/>
    </location>
</feature>
<dbReference type="SUPFAM" id="SSF53448">
    <property type="entry name" value="Nucleotide-diphospho-sugar transferases"/>
    <property type="match status" value="1"/>
</dbReference>
<comment type="caution">
    <text evidence="6">The sequence shown here is derived from an EMBL/GenBank/DDBJ whole genome shotgun (WGS) entry which is preliminary data.</text>
</comment>
<dbReference type="EMBL" id="SUMC01000007">
    <property type="protein sequence ID" value="TKA11808.1"/>
    <property type="molecule type" value="Genomic_DNA"/>
</dbReference>
<dbReference type="InterPro" id="IPR029044">
    <property type="entry name" value="Nucleotide-diphossugar_trans"/>
</dbReference>
<sequence length="282" mass="30323">MTCHNRRNQTIAALSSLHAQTGLPDGTTFTVHLVDAGSSDGTAAAVRSAFPDVDVISAGQDVFWGTGTVIAAAKADPDAHVLWLNDDVLLDPQALCVLLCTATPVEQPVVVAGAMRSSDGTCTTYSGFRLVHTRLRAPGLEPLEPDPCQPQTCDTFNGNVVLVTAAARHILGEIDQVFPHRMGDSDYGLRARQAGVPVFLAPGHLGVCDNHPPHARGSSREVGIGPYTALRRRASVREQPPGPWWRYCRRHLGPWAPLFFCSPYVTAVLRSAVRRAHGRRSG</sequence>
<evidence type="ECO:0000313" key="6">
    <source>
        <dbReference type="EMBL" id="TKA11808.1"/>
    </source>
</evidence>
<reference evidence="6 7" key="1">
    <citation type="submission" date="2019-04" db="EMBL/GenBank/DDBJ databases">
        <title>Streptomyces oryziradicis sp. nov., a novel actinomycete isolated from rhizosphere soil of rice (Oryza sativa L.).</title>
        <authorList>
            <person name="Li C."/>
        </authorList>
    </citation>
    <scope>NUCLEOTIDE SEQUENCE [LARGE SCALE GENOMIC DNA]</scope>
    <source>
        <strain evidence="6 7">NEAU-C40</strain>
    </source>
</reference>
<evidence type="ECO:0000256" key="4">
    <source>
        <dbReference type="ARBA" id="ARBA00022679"/>
    </source>
</evidence>
<evidence type="ECO:0000256" key="1">
    <source>
        <dbReference type="ARBA" id="ARBA00004776"/>
    </source>
</evidence>
<dbReference type="Proteomes" id="UP000305778">
    <property type="component" value="Unassembled WGS sequence"/>
</dbReference>
<comment type="pathway">
    <text evidence="1">Cell wall biogenesis; cell wall polysaccharide biosynthesis.</text>
</comment>
<comment type="similarity">
    <text evidence="2">Belongs to the glycosyltransferase 2 family.</text>
</comment>
<dbReference type="GO" id="GO:0016757">
    <property type="term" value="F:glycosyltransferase activity"/>
    <property type="evidence" value="ECO:0007669"/>
    <property type="project" value="UniProtKB-KW"/>
</dbReference>
<keyword evidence="7" id="KW-1185">Reference proteome</keyword>
<dbReference type="Gene3D" id="3.90.550.10">
    <property type="entry name" value="Spore Coat Polysaccharide Biosynthesis Protein SpsA, Chain A"/>
    <property type="match status" value="1"/>
</dbReference>
<dbReference type="PANTHER" id="PTHR43179">
    <property type="entry name" value="RHAMNOSYLTRANSFERASE WBBL"/>
    <property type="match status" value="1"/>
</dbReference>
<accession>A0A4U0SQY2</accession>
<dbReference type="PANTHER" id="PTHR43179:SF12">
    <property type="entry name" value="GALACTOFURANOSYLTRANSFERASE GLFT2"/>
    <property type="match status" value="1"/>
</dbReference>
<protein>
    <submittedName>
        <fullName evidence="6">Glycosyltransferase family 2 protein</fullName>
    </submittedName>
</protein>
<evidence type="ECO:0000256" key="2">
    <source>
        <dbReference type="ARBA" id="ARBA00006739"/>
    </source>
</evidence>
<name>A0A4U0SQY2_9ACTN</name>
<organism evidence="6 7">
    <name type="scientific">Actinacidiphila oryziradicis</name>
    <dbReference type="NCBI Taxonomy" id="2571141"/>
    <lineage>
        <taxon>Bacteria</taxon>
        <taxon>Bacillati</taxon>
        <taxon>Actinomycetota</taxon>
        <taxon>Actinomycetes</taxon>
        <taxon>Kitasatosporales</taxon>
        <taxon>Streptomycetaceae</taxon>
        <taxon>Actinacidiphila</taxon>
    </lineage>
</organism>
<evidence type="ECO:0000256" key="3">
    <source>
        <dbReference type="ARBA" id="ARBA00022676"/>
    </source>
</evidence>